<organism evidence="1">
    <name type="scientific">marine sediment metagenome</name>
    <dbReference type="NCBI Taxonomy" id="412755"/>
    <lineage>
        <taxon>unclassified sequences</taxon>
        <taxon>metagenomes</taxon>
        <taxon>ecological metagenomes</taxon>
    </lineage>
</organism>
<evidence type="ECO:0000313" key="1">
    <source>
        <dbReference type="EMBL" id="KKL44378.1"/>
    </source>
</evidence>
<comment type="caution">
    <text evidence="1">The sequence shown here is derived from an EMBL/GenBank/DDBJ whole genome shotgun (WGS) entry which is preliminary data.</text>
</comment>
<reference evidence="1" key="1">
    <citation type="journal article" date="2015" name="Nature">
        <title>Complex archaea that bridge the gap between prokaryotes and eukaryotes.</title>
        <authorList>
            <person name="Spang A."/>
            <person name="Saw J.H."/>
            <person name="Jorgensen S.L."/>
            <person name="Zaremba-Niedzwiedzka K."/>
            <person name="Martijn J."/>
            <person name="Lind A.E."/>
            <person name="van Eijk R."/>
            <person name="Schleper C."/>
            <person name="Guy L."/>
            <person name="Ettema T.J."/>
        </authorList>
    </citation>
    <scope>NUCLEOTIDE SEQUENCE</scope>
</reference>
<dbReference type="AlphaFoldDB" id="A0A0F9C521"/>
<protein>
    <submittedName>
        <fullName evidence="1">Uncharacterized protein</fullName>
    </submittedName>
</protein>
<proteinExistence type="predicted"/>
<name>A0A0F9C521_9ZZZZ</name>
<accession>A0A0F9C521</accession>
<sequence>MSIYKKIFKTELRNRKLNYALDISKFNPKYHEEAEKLAISTDILKYKSIF</sequence>
<dbReference type="EMBL" id="LAZR01034781">
    <property type="protein sequence ID" value="KKL44378.1"/>
    <property type="molecule type" value="Genomic_DNA"/>
</dbReference>
<gene>
    <name evidence="1" type="ORF">LCGC14_2366280</name>
</gene>